<dbReference type="EMBL" id="PXYV01000014">
    <property type="protein sequence ID" value="PSR22603.1"/>
    <property type="molecule type" value="Genomic_DNA"/>
</dbReference>
<evidence type="ECO:0000313" key="1">
    <source>
        <dbReference type="EMBL" id="PSR22603.1"/>
    </source>
</evidence>
<dbReference type="InterPro" id="IPR054383">
    <property type="entry name" value="PspAB-like"/>
</dbReference>
<name>A0A2T2WK42_9FIRM</name>
<gene>
    <name evidence="1" type="ORF">C7B45_05985</name>
</gene>
<accession>A0A2T2WK42</accession>
<dbReference type="Proteomes" id="UP000241848">
    <property type="component" value="Unassembled WGS sequence"/>
</dbReference>
<dbReference type="AlphaFoldDB" id="A0A2T2WK42"/>
<evidence type="ECO:0000313" key="2">
    <source>
        <dbReference type="Proteomes" id="UP000241848"/>
    </source>
</evidence>
<comment type="caution">
    <text evidence="1">The sequence shown here is derived from an EMBL/GenBank/DDBJ whole genome shotgun (WGS) entry which is preliminary data.</text>
</comment>
<protein>
    <submittedName>
        <fullName evidence="1">Uncharacterized protein</fullName>
    </submittedName>
</protein>
<organism evidence="1 2">
    <name type="scientific">Sulfobacillus acidophilus</name>
    <dbReference type="NCBI Taxonomy" id="53633"/>
    <lineage>
        <taxon>Bacteria</taxon>
        <taxon>Bacillati</taxon>
        <taxon>Bacillota</taxon>
        <taxon>Clostridia</taxon>
        <taxon>Eubacteriales</taxon>
        <taxon>Clostridiales Family XVII. Incertae Sedis</taxon>
        <taxon>Sulfobacillus</taxon>
    </lineage>
</organism>
<dbReference type="Pfam" id="PF22742">
    <property type="entry name" value="PspAB"/>
    <property type="match status" value="1"/>
</dbReference>
<reference evidence="1 2" key="1">
    <citation type="journal article" date="2014" name="BMC Genomics">
        <title>Comparison of environmental and isolate Sulfobacillus genomes reveals diverse carbon, sulfur, nitrogen, and hydrogen metabolisms.</title>
        <authorList>
            <person name="Justice N.B."/>
            <person name="Norman A."/>
            <person name="Brown C.T."/>
            <person name="Singh A."/>
            <person name="Thomas B.C."/>
            <person name="Banfield J.F."/>
        </authorList>
    </citation>
    <scope>NUCLEOTIDE SEQUENCE [LARGE SCALE GENOMIC DNA]</scope>
    <source>
        <strain evidence="1">AMDSBA3</strain>
    </source>
</reference>
<sequence length="184" mass="20660">MGLFDSLFGRTKLPPGKTDALFALSTAALDIETKLDSTYGAHAAIVLRAVDNSSYDAINKEIHDLLAVGGKDFQATVRSHDDAMGFHWIIFEGPDLEDAINGLHMTADLIKQAGFADSLLAAMFRFGAWYLIYSYRRATFYPFVPTGHSSRNDSREFRIRQTLVSALPMEKDPERWYPLWDPPI</sequence>
<proteinExistence type="predicted"/>